<proteinExistence type="predicted"/>
<accession>A0A841PTV2</accession>
<reference evidence="2 3" key="1">
    <citation type="submission" date="2020-08" db="EMBL/GenBank/DDBJ databases">
        <title>Genomic Encyclopedia of Type Strains, Phase IV (KMG-IV): sequencing the most valuable type-strain genomes for metagenomic binning, comparative biology and taxonomic classification.</title>
        <authorList>
            <person name="Goeker M."/>
        </authorList>
    </citation>
    <scope>NUCLEOTIDE SEQUENCE [LARGE SCALE GENOMIC DNA]</scope>
    <source>
        <strain evidence="2 3">DSM 21769</strain>
    </source>
</reference>
<dbReference type="RefSeq" id="WP_184403697.1">
    <property type="nucleotide sequence ID" value="NZ_JACHHJ010000002.1"/>
</dbReference>
<protein>
    <submittedName>
        <fullName evidence="2">Uncharacterized protein</fullName>
    </submittedName>
</protein>
<evidence type="ECO:0000256" key="1">
    <source>
        <dbReference type="SAM" id="MobiDB-lite"/>
    </source>
</evidence>
<dbReference type="AlphaFoldDB" id="A0A841PTV2"/>
<keyword evidence="3" id="KW-1185">Reference proteome</keyword>
<organism evidence="2 3">
    <name type="scientific">Geomicrobium halophilum</name>
    <dbReference type="NCBI Taxonomy" id="549000"/>
    <lineage>
        <taxon>Bacteria</taxon>
        <taxon>Bacillati</taxon>
        <taxon>Bacillota</taxon>
        <taxon>Bacilli</taxon>
        <taxon>Bacillales</taxon>
        <taxon>Geomicrobium</taxon>
    </lineage>
</organism>
<sequence length="45" mass="5129">MTKVEELVAFAKDNTIDNETEVVRGQASYPDISIRQPGEIEEEEF</sequence>
<dbReference type="Proteomes" id="UP000568839">
    <property type="component" value="Unassembled WGS sequence"/>
</dbReference>
<dbReference type="EMBL" id="JACHHJ010000002">
    <property type="protein sequence ID" value="MBB6449731.1"/>
    <property type="molecule type" value="Genomic_DNA"/>
</dbReference>
<evidence type="ECO:0000313" key="3">
    <source>
        <dbReference type="Proteomes" id="UP000568839"/>
    </source>
</evidence>
<evidence type="ECO:0000313" key="2">
    <source>
        <dbReference type="EMBL" id="MBB6449731.1"/>
    </source>
</evidence>
<name>A0A841PTV2_9BACL</name>
<gene>
    <name evidence="2" type="ORF">HNR44_001709</name>
</gene>
<feature type="region of interest" description="Disordered" evidence="1">
    <location>
        <begin position="26"/>
        <end position="45"/>
    </location>
</feature>
<comment type="caution">
    <text evidence="2">The sequence shown here is derived from an EMBL/GenBank/DDBJ whole genome shotgun (WGS) entry which is preliminary data.</text>
</comment>